<proteinExistence type="predicted"/>
<dbReference type="SUPFAM" id="SSF52058">
    <property type="entry name" value="L domain-like"/>
    <property type="match status" value="1"/>
</dbReference>
<dbReference type="EMBL" id="CAJPIN010000124">
    <property type="protein sequence ID" value="CAG2053080.1"/>
    <property type="molecule type" value="Genomic_DNA"/>
</dbReference>
<dbReference type="Gene3D" id="3.80.10.10">
    <property type="entry name" value="Ribonuclease Inhibitor"/>
    <property type="match status" value="1"/>
</dbReference>
<reference evidence="3" key="1">
    <citation type="submission" date="2021-03" db="EMBL/GenBank/DDBJ databases">
        <authorList>
            <person name="Tran Van P."/>
        </authorList>
    </citation>
    <scope>NUCLEOTIDE SEQUENCE</scope>
</reference>
<protein>
    <submittedName>
        <fullName evidence="3">Uncharacterized protein</fullName>
    </submittedName>
</protein>
<dbReference type="Proteomes" id="UP001153148">
    <property type="component" value="Unassembled WGS sequence"/>
</dbReference>
<evidence type="ECO:0000256" key="1">
    <source>
        <dbReference type="ARBA" id="ARBA00022614"/>
    </source>
</evidence>
<evidence type="ECO:0000313" key="3">
    <source>
        <dbReference type="EMBL" id="CAG2053080.1"/>
    </source>
</evidence>
<sequence>MMPLVILINEGNVSLLNLSRYLSQNCIAVLEGLEALNNLEELHIDKQQLPPGESLYFDPRTIKTLSTCVRVLNLSNNNLISITDLTPLQEIRWFIARDNQLSDLCDICSTVQQWPYIGCVEIQGNPVCTVLKYRDKIIGAASSSLGLARQFPIGVQQTISHTILADAEMMGFPVKQNSSTNMFPGWRNRDEEAECSSKINIPRLFLRHTSTGHIDKKQDKADDKSMLPKMVVAKERAWSEIEEEYMKAVGKKWTKTQPAMQSRLEQFKLIPRNKPNESSMTWRRKQKTLLNCLQRTPSALFYCSS</sequence>
<dbReference type="PROSITE" id="PS51450">
    <property type="entry name" value="LRR"/>
    <property type="match status" value="1"/>
</dbReference>
<keyword evidence="4" id="KW-1185">Reference proteome</keyword>
<accession>A0ABN7NIK3</accession>
<evidence type="ECO:0000313" key="4">
    <source>
        <dbReference type="Proteomes" id="UP001153148"/>
    </source>
</evidence>
<dbReference type="PANTHER" id="PTHR46652:SF3">
    <property type="entry name" value="LEUCINE-RICH REPEAT-CONTAINING PROTEIN 9"/>
    <property type="match status" value="1"/>
</dbReference>
<dbReference type="InterPro" id="IPR050836">
    <property type="entry name" value="SDS22/Internalin_LRR"/>
</dbReference>
<gene>
    <name evidence="3" type="ORF">TPAB3V08_LOCUS161</name>
</gene>
<dbReference type="InterPro" id="IPR032675">
    <property type="entry name" value="LRR_dom_sf"/>
</dbReference>
<dbReference type="InterPro" id="IPR001611">
    <property type="entry name" value="Leu-rich_rpt"/>
</dbReference>
<dbReference type="PANTHER" id="PTHR46652">
    <property type="entry name" value="LEUCINE-RICH REPEAT AND IQ DOMAIN-CONTAINING PROTEIN 1-RELATED"/>
    <property type="match status" value="1"/>
</dbReference>
<name>A0ABN7NIK3_TIMPD</name>
<evidence type="ECO:0000256" key="2">
    <source>
        <dbReference type="ARBA" id="ARBA00022737"/>
    </source>
</evidence>
<comment type="caution">
    <text evidence="3">The sequence shown here is derived from an EMBL/GenBank/DDBJ whole genome shotgun (WGS) entry which is preliminary data.</text>
</comment>
<keyword evidence="2" id="KW-0677">Repeat</keyword>
<keyword evidence="1" id="KW-0433">Leucine-rich repeat</keyword>
<organism evidence="3 4">
    <name type="scientific">Timema podura</name>
    <name type="common">Walking stick</name>
    <dbReference type="NCBI Taxonomy" id="61482"/>
    <lineage>
        <taxon>Eukaryota</taxon>
        <taxon>Metazoa</taxon>
        <taxon>Ecdysozoa</taxon>
        <taxon>Arthropoda</taxon>
        <taxon>Hexapoda</taxon>
        <taxon>Insecta</taxon>
        <taxon>Pterygota</taxon>
        <taxon>Neoptera</taxon>
        <taxon>Polyneoptera</taxon>
        <taxon>Phasmatodea</taxon>
        <taxon>Timematodea</taxon>
        <taxon>Timematoidea</taxon>
        <taxon>Timematidae</taxon>
        <taxon>Timema</taxon>
    </lineage>
</organism>